<dbReference type="RefSeq" id="WP_201102596.1">
    <property type="nucleotide sequence ID" value="NZ_CP067977.1"/>
</dbReference>
<dbReference type="InterPro" id="IPR001173">
    <property type="entry name" value="Glyco_trans_2-like"/>
</dbReference>
<evidence type="ECO:0000259" key="2">
    <source>
        <dbReference type="Pfam" id="PF00535"/>
    </source>
</evidence>
<dbReference type="Pfam" id="PF00535">
    <property type="entry name" value="Glycos_transf_2"/>
    <property type="match status" value="1"/>
</dbReference>
<proteinExistence type="inferred from homology"/>
<keyword evidence="4" id="KW-1185">Reference proteome</keyword>
<dbReference type="PANTHER" id="PTHR43630:SF2">
    <property type="entry name" value="GLYCOSYLTRANSFERASE"/>
    <property type="match status" value="1"/>
</dbReference>
<dbReference type="CDD" id="cd02511">
    <property type="entry name" value="Beta4Glucosyltransferase"/>
    <property type="match status" value="1"/>
</dbReference>
<sequence>MIRRPTVAAVAIAKNERRDIVGFIENVRRVVDEVVIVDDGSTDGTLEFLRTCGLPVTLIERRLEPEGGFAAQRNAGLDAAMADWLIHMDIDERITPELARDIHAAIADTPMNAFRYRRLNFFLHRPFPAGGWQSWNNPQLGRRGHHRFVNAIHEAVEVEGGDTRTGQLTGMMWHLNDDSYIERISKNVNYAPATARGIMARGRVRWWHLLTAPTMAFVKAYVLRGAWRHGTHGLIFGLYVFSGTFNGYATAWDEQNRLDRDDLEHQLTDAWTREATDGS</sequence>
<dbReference type="EMBL" id="CP067977">
    <property type="protein sequence ID" value="QQQ18224.1"/>
    <property type="molecule type" value="Genomic_DNA"/>
</dbReference>
<evidence type="ECO:0000313" key="4">
    <source>
        <dbReference type="Proteomes" id="UP000595448"/>
    </source>
</evidence>
<dbReference type="PANTHER" id="PTHR43630">
    <property type="entry name" value="POLY-BETA-1,6-N-ACETYL-D-GLUCOSAMINE SYNTHASE"/>
    <property type="match status" value="1"/>
</dbReference>
<feature type="domain" description="Glycosyltransferase 2-like" evidence="2">
    <location>
        <begin position="12"/>
        <end position="125"/>
    </location>
</feature>
<name>A0ABX7BQ16_9CAUL</name>
<dbReference type="InterPro" id="IPR029044">
    <property type="entry name" value="Nucleotide-diphossugar_trans"/>
</dbReference>
<dbReference type="Gene3D" id="3.90.550.10">
    <property type="entry name" value="Spore Coat Polysaccharide Biosynthesis Protein SpsA, Chain A"/>
    <property type="match status" value="1"/>
</dbReference>
<evidence type="ECO:0000313" key="3">
    <source>
        <dbReference type="EMBL" id="QQQ18224.1"/>
    </source>
</evidence>
<reference evidence="3 4" key="1">
    <citation type="submission" date="2021-01" db="EMBL/GenBank/DDBJ databases">
        <title>Brevundimonas vitis sp. nov., an bacterium isolated from grape (Vitis vinifera).</title>
        <authorList>
            <person name="Jiang L."/>
            <person name="Lee J."/>
        </authorList>
    </citation>
    <scope>NUCLEOTIDE SEQUENCE [LARGE SCALE GENOMIC DNA]</scope>
    <source>
        <strain evidence="3 4">GRTSA-9</strain>
    </source>
</reference>
<evidence type="ECO:0000256" key="1">
    <source>
        <dbReference type="ARBA" id="ARBA00038494"/>
    </source>
</evidence>
<gene>
    <name evidence="3" type="ORF">JIP62_13080</name>
</gene>
<organism evidence="3 4">
    <name type="scientific">Brevundimonas vitisensis</name>
    <dbReference type="NCBI Taxonomy" id="2800818"/>
    <lineage>
        <taxon>Bacteria</taxon>
        <taxon>Pseudomonadati</taxon>
        <taxon>Pseudomonadota</taxon>
        <taxon>Alphaproteobacteria</taxon>
        <taxon>Caulobacterales</taxon>
        <taxon>Caulobacteraceae</taxon>
        <taxon>Brevundimonas</taxon>
    </lineage>
</organism>
<protein>
    <submittedName>
        <fullName evidence="3">Glycosyltransferase family 2 protein</fullName>
    </submittedName>
</protein>
<dbReference type="SUPFAM" id="SSF53448">
    <property type="entry name" value="Nucleotide-diphospho-sugar transferases"/>
    <property type="match status" value="1"/>
</dbReference>
<comment type="similarity">
    <text evidence="1">Belongs to the glycosyltransferase 2 family. WaaE/KdtX subfamily.</text>
</comment>
<accession>A0ABX7BQ16</accession>
<dbReference type="Proteomes" id="UP000595448">
    <property type="component" value="Chromosome"/>
</dbReference>